<dbReference type="WBParaSite" id="jg13849">
    <property type="protein sequence ID" value="jg13849"/>
    <property type="gene ID" value="jg13849"/>
</dbReference>
<evidence type="ECO:0000313" key="2">
    <source>
        <dbReference type="Proteomes" id="UP000887574"/>
    </source>
</evidence>
<proteinExistence type="predicted"/>
<evidence type="ECO:0000313" key="3">
    <source>
        <dbReference type="WBParaSite" id="jg13849"/>
    </source>
</evidence>
<sequence length="133" mass="14807">MKIAQANHVFWWFGQSTKTGGFGCATQKSLAKACFLQSGGNVAVQKDGYNDHDGLHPNTFSESTSEKLHSALDECLQTDTILKETNIEEQDNYLKKPDTQESNQSVNSQETVVEHFSDGGQEQEDDKNNHEDP</sequence>
<reference evidence="3" key="1">
    <citation type="submission" date="2022-11" db="UniProtKB">
        <authorList>
            <consortium name="WormBaseParasite"/>
        </authorList>
    </citation>
    <scope>IDENTIFICATION</scope>
</reference>
<evidence type="ECO:0000256" key="1">
    <source>
        <dbReference type="SAM" id="MobiDB-lite"/>
    </source>
</evidence>
<feature type="compositionally biased region" description="Polar residues" evidence="1">
    <location>
        <begin position="100"/>
        <end position="111"/>
    </location>
</feature>
<dbReference type="Proteomes" id="UP000887574">
    <property type="component" value="Unplaced"/>
</dbReference>
<feature type="region of interest" description="Disordered" evidence="1">
    <location>
        <begin position="92"/>
        <end position="133"/>
    </location>
</feature>
<protein>
    <submittedName>
        <fullName evidence="3">Uncharacterized protein</fullName>
    </submittedName>
</protein>
<keyword evidence="2" id="KW-1185">Reference proteome</keyword>
<dbReference type="AlphaFoldDB" id="A0A915CY87"/>
<organism evidence="2 3">
    <name type="scientific">Ditylenchus dipsaci</name>
    <dbReference type="NCBI Taxonomy" id="166011"/>
    <lineage>
        <taxon>Eukaryota</taxon>
        <taxon>Metazoa</taxon>
        <taxon>Ecdysozoa</taxon>
        <taxon>Nematoda</taxon>
        <taxon>Chromadorea</taxon>
        <taxon>Rhabditida</taxon>
        <taxon>Tylenchina</taxon>
        <taxon>Tylenchomorpha</taxon>
        <taxon>Sphaerularioidea</taxon>
        <taxon>Anguinidae</taxon>
        <taxon>Anguininae</taxon>
        <taxon>Ditylenchus</taxon>
    </lineage>
</organism>
<name>A0A915CY87_9BILA</name>
<accession>A0A915CY87</accession>